<dbReference type="EMBL" id="CM003375">
    <property type="protein sequence ID" value="KOM44525.1"/>
    <property type="molecule type" value="Genomic_DNA"/>
</dbReference>
<protein>
    <submittedName>
        <fullName evidence="1">Uncharacterized protein</fullName>
    </submittedName>
</protein>
<name>A0A0L9UNS1_PHAAN</name>
<proteinExistence type="predicted"/>
<sequence>MAYIQMKSIAASVVEKFEIEAMDRDTCPAHLLSLTLKMKGGFPVRVRVRGKHDICFTIHANHLRYASDTKITYPANSLNSIVPNPWKRTQFAFDFFALKPV</sequence>
<dbReference type="AlphaFoldDB" id="A0A0L9UNS1"/>
<gene>
    <name evidence="1" type="ORF">LR48_Vigan05g213000</name>
</gene>
<evidence type="ECO:0000313" key="2">
    <source>
        <dbReference type="Proteomes" id="UP000053144"/>
    </source>
</evidence>
<reference evidence="2" key="1">
    <citation type="journal article" date="2015" name="Proc. Natl. Acad. Sci. U.S.A.">
        <title>Genome sequencing of adzuki bean (Vigna angularis) provides insight into high starch and low fat accumulation and domestication.</title>
        <authorList>
            <person name="Yang K."/>
            <person name="Tian Z."/>
            <person name="Chen C."/>
            <person name="Luo L."/>
            <person name="Zhao B."/>
            <person name="Wang Z."/>
            <person name="Yu L."/>
            <person name="Li Y."/>
            <person name="Sun Y."/>
            <person name="Li W."/>
            <person name="Chen Y."/>
            <person name="Li Y."/>
            <person name="Zhang Y."/>
            <person name="Ai D."/>
            <person name="Zhao J."/>
            <person name="Shang C."/>
            <person name="Ma Y."/>
            <person name="Wu B."/>
            <person name="Wang M."/>
            <person name="Gao L."/>
            <person name="Sun D."/>
            <person name="Zhang P."/>
            <person name="Guo F."/>
            <person name="Wang W."/>
            <person name="Li Y."/>
            <person name="Wang J."/>
            <person name="Varshney R.K."/>
            <person name="Wang J."/>
            <person name="Ling H.Q."/>
            <person name="Wan P."/>
        </authorList>
    </citation>
    <scope>NUCLEOTIDE SEQUENCE</scope>
    <source>
        <strain evidence="2">cv. Jingnong 6</strain>
    </source>
</reference>
<dbReference type="Proteomes" id="UP000053144">
    <property type="component" value="Chromosome 5"/>
</dbReference>
<dbReference type="STRING" id="3914.A0A0L9UNS1"/>
<evidence type="ECO:0000313" key="1">
    <source>
        <dbReference type="EMBL" id="KOM44525.1"/>
    </source>
</evidence>
<accession>A0A0L9UNS1</accession>
<dbReference type="Gramene" id="KOM44525">
    <property type="protein sequence ID" value="KOM44525"/>
    <property type="gene ID" value="LR48_Vigan05g213000"/>
</dbReference>
<organism evidence="1 2">
    <name type="scientific">Phaseolus angularis</name>
    <name type="common">Azuki bean</name>
    <name type="synonym">Vigna angularis</name>
    <dbReference type="NCBI Taxonomy" id="3914"/>
    <lineage>
        <taxon>Eukaryota</taxon>
        <taxon>Viridiplantae</taxon>
        <taxon>Streptophyta</taxon>
        <taxon>Embryophyta</taxon>
        <taxon>Tracheophyta</taxon>
        <taxon>Spermatophyta</taxon>
        <taxon>Magnoliopsida</taxon>
        <taxon>eudicotyledons</taxon>
        <taxon>Gunneridae</taxon>
        <taxon>Pentapetalae</taxon>
        <taxon>rosids</taxon>
        <taxon>fabids</taxon>
        <taxon>Fabales</taxon>
        <taxon>Fabaceae</taxon>
        <taxon>Papilionoideae</taxon>
        <taxon>50 kb inversion clade</taxon>
        <taxon>NPAAA clade</taxon>
        <taxon>indigoferoid/millettioid clade</taxon>
        <taxon>Phaseoleae</taxon>
        <taxon>Vigna</taxon>
    </lineage>
</organism>